<dbReference type="EMBL" id="BPLR01021112">
    <property type="protein sequence ID" value="GIX86045.1"/>
    <property type="molecule type" value="Genomic_DNA"/>
</dbReference>
<protein>
    <submittedName>
        <fullName evidence="1">Uncharacterized protein</fullName>
    </submittedName>
</protein>
<organism evidence="1 2">
    <name type="scientific">Caerostris extrusa</name>
    <name type="common">Bark spider</name>
    <name type="synonym">Caerostris bankana</name>
    <dbReference type="NCBI Taxonomy" id="172846"/>
    <lineage>
        <taxon>Eukaryota</taxon>
        <taxon>Metazoa</taxon>
        <taxon>Ecdysozoa</taxon>
        <taxon>Arthropoda</taxon>
        <taxon>Chelicerata</taxon>
        <taxon>Arachnida</taxon>
        <taxon>Araneae</taxon>
        <taxon>Araneomorphae</taxon>
        <taxon>Entelegynae</taxon>
        <taxon>Araneoidea</taxon>
        <taxon>Araneidae</taxon>
        <taxon>Caerostris</taxon>
    </lineage>
</organism>
<keyword evidence="2" id="KW-1185">Reference proteome</keyword>
<reference evidence="1 2" key="1">
    <citation type="submission" date="2021-06" db="EMBL/GenBank/DDBJ databases">
        <title>Caerostris extrusa draft genome.</title>
        <authorList>
            <person name="Kono N."/>
            <person name="Arakawa K."/>
        </authorList>
    </citation>
    <scope>NUCLEOTIDE SEQUENCE [LARGE SCALE GENOMIC DNA]</scope>
</reference>
<sequence length="86" mass="9995">MIGFTYILMDQKMLDNVGVVVYSELFAFYASLGPFWSSFDGELEIIRVATKQIRVEQFSFFNQIPCPSHRCTQCRGTKKYLPRQNS</sequence>
<accession>A0AAV4NQJ5</accession>
<evidence type="ECO:0000313" key="2">
    <source>
        <dbReference type="Proteomes" id="UP001054945"/>
    </source>
</evidence>
<evidence type="ECO:0000313" key="1">
    <source>
        <dbReference type="EMBL" id="GIX86045.1"/>
    </source>
</evidence>
<name>A0AAV4NQJ5_CAEEX</name>
<comment type="caution">
    <text evidence="1">The sequence shown here is derived from an EMBL/GenBank/DDBJ whole genome shotgun (WGS) entry which is preliminary data.</text>
</comment>
<dbReference type="AlphaFoldDB" id="A0AAV4NQJ5"/>
<gene>
    <name evidence="1" type="ORF">CEXT_331361</name>
</gene>
<dbReference type="Proteomes" id="UP001054945">
    <property type="component" value="Unassembled WGS sequence"/>
</dbReference>
<proteinExistence type="predicted"/>